<feature type="domain" description="VTT" evidence="7">
    <location>
        <begin position="80"/>
        <end position="201"/>
    </location>
</feature>
<comment type="similarity">
    <text evidence="6">Belongs to the TVP38/TMEM64 family.</text>
</comment>
<evidence type="ECO:0000256" key="5">
    <source>
        <dbReference type="ARBA" id="ARBA00023136"/>
    </source>
</evidence>
<feature type="transmembrane region" description="Helical" evidence="6">
    <location>
        <begin position="54"/>
        <end position="80"/>
    </location>
</feature>
<reference evidence="8" key="1">
    <citation type="submission" date="2020-10" db="EMBL/GenBank/DDBJ databases">
        <authorList>
            <person name="Gilroy R."/>
        </authorList>
    </citation>
    <scope>NUCLEOTIDE SEQUENCE</scope>
    <source>
        <strain evidence="8">CHK199-13235</strain>
    </source>
</reference>
<sequence>MEEKNKIAVRRVITVCAWSAAALMALFLCGFVWYHRDTLWAILRSENAAEELQGFIAGFGIWGAAILILFQTCQIAIAFLPGEPIELASGMMYGGIGGALLCLGGVVLGTYLVFFAVQKLGSGVIAAFHDEKKVKKLNRLEVFRNAKNAELLTFILFLIPGLPKDFFTFIAPLTPISIHRFVLISTLGRAPGMLITTYAGVSILEGNFVLAAVLYGILGLCALVGLLFYRRMTRQEKAAEGKN</sequence>
<feature type="transmembrane region" description="Helical" evidence="6">
    <location>
        <begin position="92"/>
        <end position="114"/>
    </location>
</feature>
<dbReference type="Pfam" id="PF09335">
    <property type="entry name" value="VTT_dom"/>
    <property type="match status" value="1"/>
</dbReference>
<organism evidence="8 9">
    <name type="scientific">Candidatus Merdivicinus excrementipullorum</name>
    <dbReference type="NCBI Taxonomy" id="2840867"/>
    <lineage>
        <taxon>Bacteria</taxon>
        <taxon>Bacillati</taxon>
        <taxon>Bacillota</taxon>
        <taxon>Clostridia</taxon>
        <taxon>Eubacteriales</taxon>
        <taxon>Oscillospiraceae</taxon>
        <taxon>Oscillospiraceae incertae sedis</taxon>
        <taxon>Candidatus Merdivicinus</taxon>
    </lineage>
</organism>
<feature type="transmembrane region" description="Helical" evidence="6">
    <location>
        <begin position="12"/>
        <end position="34"/>
    </location>
</feature>
<dbReference type="InterPro" id="IPR015414">
    <property type="entry name" value="TMEM64"/>
</dbReference>
<evidence type="ECO:0000256" key="4">
    <source>
        <dbReference type="ARBA" id="ARBA00022989"/>
    </source>
</evidence>
<gene>
    <name evidence="8" type="ORF">IAB51_09745</name>
</gene>
<evidence type="ECO:0000256" key="1">
    <source>
        <dbReference type="ARBA" id="ARBA00004651"/>
    </source>
</evidence>
<reference evidence="8" key="2">
    <citation type="journal article" date="2021" name="PeerJ">
        <title>Extensive microbial diversity within the chicken gut microbiome revealed by metagenomics and culture.</title>
        <authorList>
            <person name="Gilroy R."/>
            <person name="Ravi A."/>
            <person name="Getino M."/>
            <person name="Pursley I."/>
            <person name="Horton D.L."/>
            <person name="Alikhan N.F."/>
            <person name="Baker D."/>
            <person name="Gharbi K."/>
            <person name="Hall N."/>
            <person name="Watson M."/>
            <person name="Adriaenssens E.M."/>
            <person name="Foster-Nyarko E."/>
            <person name="Jarju S."/>
            <person name="Secka A."/>
            <person name="Antonio M."/>
            <person name="Oren A."/>
            <person name="Chaudhuri R.R."/>
            <person name="La Ragione R."/>
            <person name="Hildebrand F."/>
            <person name="Pallen M.J."/>
        </authorList>
    </citation>
    <scope>NUCLEOTIDE SEQUENCE</scope>
    <source>
        <strain evidence="8">CHK199-13235</strain>
    </source>
</reference>
<name>A0A9D1FNN0_9FIRM</name>
<dbReference type="EMBL" id="DVJP01000066">
    <property type="protein sequence ID" value="HIS77068.1"/>
    <property type="molecule type" value="Genomic_DNA"/>
</dbReference>
<feature type="transmembrane region" description="Helical" evidence="6">
    <location>
        <begin position="207"/>
        <end position="229"/>
    </location>
</feature>
<keyword evidence="2 6" id="KW-1003">Cell membrane</keyword>
<dbReference type="PANTHER" id="PTHR12677:SF59">
    <property type="entry name" value="GOLGI APPARATUS MEMBRANE PROTEIN TVP38-RELATED"/>
    <property type="match status" value="1"/>
</dbReference>
<dbReference type="Proteomes" id="UP000824002">
    <property type="component" value="Unassembled WGS sequence"/>
</dbReference>
<feature type="transmembrane region" description="Helical" evidence="6">
    <location>
        <begin position="151"/>
        <end position="174"/>
    </location>
</feature>
<dbReference type="AlphaFoldDB" id="A0A9D1FNN0"/>
<evidence type="ECO:0000313" key="9">
    <source>
        <dbReference type="Proteomes" id="UP000824002"/>
    </source>
</evidence>
<dbReference type="GO" id="GO:0005886">
    <property type="term" value="C:plasma membrane"/>
    <property type="evidence" value="ECO:0007669"/>
    <property type="project" value="UniProtKB-SubCell"/>
</dbReference>
<accession>A0A9D1FNN0</accession>
<keyword evidence="5 6" id="KW-0472">Membrane</keyword>
<dbReference type="InterPro" id="IPR032816">
    <property type="entry name" value="VTT_dom"/>
</dbReference>
<comment type="caution">
    <text evidence="8">The sequence shown here is derived from an EMBL/GenBank/DDBJ whole genome shotgun (WGS) entry which is preliminary data.</text>
</comment>
<comment type="subcellular location">
    <subcellularLocation>
        <location evidence="1 6">Cell membrane</location>
        <topology evidence="1 6">Multi-pass membrane protein</topology>
    </subcellularLocation>
</comment>
<evidence type="ECO:0000256" key="2">
    <source>
        <dbReference type="ARBA" id="ARBA00022475"/>
    </source>
</evidence>
<evidence type="ECO:0000259" key="7">
    <source>
        <dbReference type="Pfam" id="PF09335"/>
    </source>
</evidence>
<feature type="transmembrane region" description="Helical" evidence="6">
    <location>
        <begin position="181"/>
        <end position="201"/>
    </location>
</feature>
<evidence type="ECO:0000256" key="6">
    <source>
        <dbReference type="RuleBase" id="RU366058"/>
    </source>
</evidence>
<evidence type="ECO:0000313" key="8">
    <source>
        <dbReference type="EMBL" id="HIS77068.1"/>
    </source>
</evidence>
<keyword evidence="4 6" id="KW-1133">Transmembrane helix</keyword>
<keyword evidence="3 6" id="KW-0812">Transmembrane</keyword>
<dbReference type="PANTHER" id="PTHR12677">
    <property type="entry name" value="GOLGI APPARATUS MEMBRANE PROTEIN TVP38-RELATED"/>
    <property type="match status" value="1"/>
</dbReference>
<proteinExistence type="inferred from homology"/>
<evidence type="ECO:0000256" key="3">
    <source>
        <dbReference type="ARBA" id="ARBA00022692"/>
    </source>
</evidence>
<protein>
    <recommendedName>
        <fullName evidence="6">TVP38/TMEM64 family membrane protein</fullName>
    </recommendedName>
</protein>